<gene>
    <name evidence="4" type="ORF">BDV25DRAFT_139932</name>
</gene>
<dbReference type="InterPro" id="IPR037171">
    <property type="entry name" value="NagB/RpiA_transferase-like"/>
</dbReference>
<dbReference type="EMBL" id="ML742096">
    <property type="protein sequence ID" value="KAE8150365.1"/>
    <property type="molecule type" value="Genomic_DNA"/>
</dbReference>
<comment type="similarity">
    <text evidence="1 2">Belongs to the eIF-2B alpha/beta/delta subunits family.</text>
</comment>
<dbReference type="InterPro" id="IPR000649">
    <property type="entry name" value="IF-2B-related"/>
</dbReference>
<dbReference type="SUPFAM" id="SSF100950">
    <property type="entry name" value="NagB/RpiA/CoA transferase-like"/>
    <property type="match status" value="1"/>
</dbReference>
<proteinExistence type="inferred from homology"/>
<accession>A0A5N6TVF8</accession>
<dbReference type="SUPFAM" id="SSF55811">
    <property type="entry name" value="Nudix"/>
    <property type="match status" value="1"/>
</dbReference>
<organism evidence="4 5">
    <name type="scientific">Aspergillus avenaceus</name>
    <dbReference type="NCBI Taxonomy" id="36643"/>
    <lineage>
        <taxon>Eukaryota</taxon>
        <taxon>Fungi</taxon>
        <taxon>Dikarya</taxon>
        <taxon>Ascomycota</taxon>
        <taxon>Pezizomycotina</taxon>
        <taxon>Eurotiomycetes</taxon>
        <taxon>Eurotiomycetidae</taxon>
        <taxon>Eurotiales</taxon>
        <taxon>Aspergillaceae</taxon>
        <taxon>Aspergillus</taxon>
        <taxon>Aspergillus subgen. Circumdati</taxon>
    </lineage>
</organism>
<dbReference type="PROSITE" id="PS51462">
    <property type="entry name" value="NUDIX"/>
    <property type="match status" value="1"/>
</dbReference>
<dbReference type="Pfam" id="PF01008">
    <property type="entry name" value="IF-2B"/>
    <property type="match status" value="1"/>
</dbReference>
<evidence type="ECO:0000313" key="4">
    <source>
        <dbReference type="EMBL" id="KAE8150365.1"/>
    </source>
</evidence>
<dbReference type="Proteomes" id="UP000325780">
    <property type="component" value="Unassembled WGS sequence"/>
</dbReference>
<dbReference type="InterPro" id="IPR042529">
    <property type="entry name" value="IF_2B-like_C"/>
</dbReference>
<dbReference type="InterPro" id="IPR000086">
    <property type="entry name" value="NUDIX_hydrolase_dom"/>
</dbReference>
<evidence type="ECO:0000256" key="1">
    <source>
        <dbReference type="ARBA" id="ARBA00007251"/>
    </source>
</evidence>
<dbReference type="Pfam" id="PF00293">
    <property type="entry name" value="NUDIX"/>
    <property type="match status" value="1"/>
</dbReference>
<dbReference type="AlphaFoldDB" id="A0A5N6TVF8"/>
<protein>
    <recommendedName>
        <fullName evidence="3">Nudix hydrolase domain-containing protein</fullName>
    </recommendedName>
</protein>
<evidence type="ECO:0000256" key="2">
    <source>
        <dbReference type="RuleBase" id="RU003814"/>
    </source>
</evidence>
<dbReference type="InterPro" id="IPR015797">
    <property type="entry name" value="NUDIX_hydrolase-like_dom_sf"/>
</dbReference>
<keyword evidence="5" id="KW-1185">Reference proteome</keyword>
<evidence type="ECO:0000313" key="5">
    <source>
        <dbReference type="Proteomes" id="UP000325780"/>
    </source>
</evidence>
<dbReference type="GO" id="GO:0019509">
    <property type="term" value="P:L-methionine salvage from methylthioadenosine"/>
    <property type="evidence" value="ECO:0007669"/>
    <property type="project" value="TreeGrafter"/>
</dbReference>
<dbReference type="PANTHER" id="PTHR43475:SF3">
    <property type="entry name" value="TRANSLATION INITIATION FACTOR EIF-2B SUBUNIT FAMILY PROTEIN (AFU_ORTHOLOGUE AFUA_2G14290)"/>
    <property type="match status" value="1"/>
</dbReference>
<dbReference type="Gene3D" id="3.40.50.10470">
    <property type="entry name" value="Translation initiation factor eif-2b, domain 2"/>
    <property type="match status" value="1"/>
</dbReference>
<dbReference type="OrthoDB" id="206213at2759"/>
<sequence length="518" mass="57390">MTTQITKRAVVSCFLFRFTPDHPTPSVALFKRSDKVRTYPNHYAPISGSIDPTDSTPLQTAYREIQEETTLTPPTITLYRTGQPFTFSDASIAREWTIHPFAFILKKGGEASINIDWEHERWEWFDPVRIMTDQDLNTVPRLKDSLGRVYFEATMNEKAGRALAMGLDRLRCDRESGARELLRIALGVFRDFIVFCESLGDDLNPNSATTSTNIKDKDKEWEKILEASYHIIKNGRETMSASIQSTLLSILSEMTSTHLHPSTLLSLLDAHIHRPNTIKPAFNSYTTTSFPQTTTTNKSNTLTILTTSSSSTIRDCILSLHAEVQSLELRILESRPLFEGTTLASSLLSSLKSSPHKNHTKIKIYTDASAAQACQGVDMVLLGADLISATKGVSNKTGSLPLVLCARHVSPGAKVVVLSEIEKVNALNEIVDDEVVERNHPLEVMSAWRSDGVKGVKVLEDGMGSESDGVSVEVENVYFEWVPLHMVDAFVCQEGVLGVDGIVNRSRVLGGLAQRFFG</sequence>
<feature type="domain" description="Nudix hydrolase" evidence="3">
    <location>
        <begin position="6"/>
        <end position="149"/>
    </location>
</feature>
<evidence type="ECO:0000259" key="3">
    <source>
        <dbReference type="PROSITE" id="PS51462"/>
    </source>
</evidence>
<dbReference type="PANTHER" id="PTHR43475">
    <property type="entry name" value="METHYLTHIORIBOSE-1-PHOSPHATE ISOMERASE"/>
    <property type="match status" value="1"/>
</dbReference>
<name>A0A5N6TVF8_ASPAV</name>
<dbReference type="GO" id="GO:0046523">
    <property type="term" value="F:S-methyl-5-thioribose-1-phosphate isomerase activity"/>
    <property type="evidence" value="ECO:0007669"/>
    <property type="project" value="TreeGrafter"/>
</dbReference>
<dbReference type="Gene3D" id="3.90.79.10">
    <property type="entry name" value="Nucleoside Triphosphate Pyrophosphohydrolase"/>
    <property type="match status" value="1"/>
</dbReference>
<reference evidence="4 5" key="1">
    <citation type="submission" date="2019-04" db="EMBL/GenBank/DDBJ databases">
        <title>Friends and foes A comparative genomics study of 23 Aspergillus species from section Flavi.</title>
        <authorList>
            <consortium name="DOE Joint Genome Institute"/>
            <person name="Kjaerbolling I."/>
            <person name="Vesth T."/>
            <person name="Frisvad J.C."/>
            <person name="Nybo J.L."/>
            <person name="Theobald S."/>
            <person name="Kildgaard S."/>
            <person name="Isbrandt T."/>
            <person name="Kuo A."/>
            <person name="Sato A."/>
            <person name="Lyhne E.K."/>
            <person name="Kogle M.E."/>
            <person name="Wiebenga A."/>
            <person name="Kun R.S."/>
            <person name="Lubbers R.J."/>
            <person name="Makela M.R."/>
            <person name="Barry K."/>
            <person name="Chovatia M."/>
            <person name="Clum A."/>
            <person name="Daum C."/>
            <person name="Haridas S."/>
            <person name="He G."/>
            <person name="LaButti K."/>
            <person name="Lipzen A."/>
            <person name="Mondo S."/>
            <person name="Riley R."/>
            <person name="Salamov A."/>
            <person name="Simmons B.A."/>
            <person name="Magnuson J.K."/>
            <person name="Henrissat B."/>
            <person name="Mortensen U.H."/>
            <person name="Larsen T.O."/>
            <person name="Devries R.P."/>
            <person name="Grigoriev I.V."/>
            <person name="Machida M."/>
            <person name="Baker S.E."/>
            <person name="Andersen M.R."/>
        </authorList>
    </citation>
    <scope>NUCLEOTIDE SEQUENCE [LARGE SCALE GENOMIC DNA]</scope>
    <source>
        <strain evidence="4 5">IBT 18842</strain>
    </source>
</reference>